<name>A0ACA9LIZ2_9GLOM</name>
<organism evidence="1 2">
    <name type="scientific">Dentiscutata heterogama</name>
    <dbReference type="NCBI Taxonomy" id="1316150"/>
    <lineage>
        <taxon>Eukaryota</taxon>
        <taxon>Fungi</taxon>
        <taxon>Fungi incertae sedis</taxon>
        <taxon>Mucoromycota</taxon>
        <taxon>Glomeromycotina</taxon>
        <taxon>Glomeromycetes</taxon>
        <taxon>Diversisporales</taxon>
        <taxon>Gigasporaceae</taxon>
        <taxon>Dentiscutata</taxon>
    </lineage>
</organism>
<proteinExistence type="predicted"/>
<accession>A0ACA9LIZ2</accession>
<gene>
    <name evidence="1" type="ORF">DHETER_LOCUS4478</name>
</gene>
<dbReference type="EMBL" id="CAJVPU010004478">
    <property type="protein sequence ID" value="CAG8533599.1"/>
    <property type="molecule type" value="Genomic_DNA"/>
</dbReference>
<dbReference type="Proteomes" id="UP000789702">
    <property type="component" value="Unassembled WGS sequence"/>
</dbReference>
<sequence>ELLTYIINGGRESFNIFNNFSILEPNYVNNKVIRDEFKDLIQLAWKNCPDERILLSTLYLRLSKLSSIAHSSETADSCVISDLISHKSSQDNFRQGINQILTIEEGISLHRSKKPENRKKAWKCFEDNIKLKSSIAIFWKAYYLWEGLYPTGVERSEEQKEREQSEARELFKKAADEGVTDAQFRYASSLPNTRDYTAKRQKLEM</sequence>
<evidence type="ECO:0000313" key="1">
    <source>
        <dbReference type="EMBL" id="CAG8533599.1"/>
    </source>
</evidence>
<evidence type="ECO:0000313" key="2">
    <source>
        <dbReference type="Proteomes" id="UP000789702"/>
    </source>
</evidence>
<feature type="non-terminal residue" evidence="1">
    <location>
        <position position="1"/>
    </location>
</feature>
<keyword evidence="2" id="KW-1185">Reference proteome</keyword>
<comment type="caution">
    <text evidence="1">The sequence shown here is derived from an EMBL/GenBank/DDBJ whole genome shotgun (WGS) entry which is preliminary data.</text>
</comment>
<protein>
    <submittedName>
        <fullName evidence="1">3933_t:CDS:1</fullName>
    </submittedName>
</protein>
<reference evidence="1" key="1">
    <citation type="submission" date="2021-06" db="EMBL/GenBank/DDBJ databases">
        <authorList>
            <person name="Kallberg Y."/>
            <person name="Tangrot J."/>
            <person name="Rosling A."/>
        </authorList>
    </citation>
    <scope>NUCLEOTIDE SEQUENCE</scope>
    <source>
        <strain evidence="1">IL203A</strain>
    </source>
</reference>